<evidence type="ECO:0000313" key="1">
    <source>
        <dbReference type="EMBL" id="KAJ5157456.1"/>
    </source>
</evidence>
<dbReference type="RefSeq" id="XP_056540445.1">
    <property type="nucleotide sequence ID" value="XM_056690680.1"/>
</dbReference>
<name>A0A9W9HU01_9EURO</name>
<accession>A0A9W9HU01</accession>
<reference evidence="1" key="1">
    <citation type="submission" date="2022-11" db="EMBL/GenBank/DDBJ databases">
        <authorList>
            <person name="Petersen C."/>
        </authorList>
    </citation>
    <scope>NUCLEOTIDE SEQUENCE</scope>
    <source>
        <strain evidence="1">IBT 26290</strain>
    </source>
</reference>
<organism evidence="1 2">
    <name type="scientific">Penicillium canariense</name>
    <dbReference type="NCBI Taxonomy" id="189055"/>
    <lineage>
        <taxon>Eukaryota</taxon>
        <taxon>Fungi</taxon>
        <taxon>Dikarya</taxon>
        <taxon>Ascomycota</taxon>
        <taxon>Pezizomycotina</taxon>
        <taxon>Eurotiomycetes</taxon>
        <taxon>Eurotiomycetidae</taxon>
        <taxon>Eurotiales</taxon>
        <taxon>Aspergillaceae</taxon>
        <taxon>Penicillium</taxon>
    </lineage>
</organism>
<reference evidence="1" key="2">
    <citation type="journal article" date="2023" name="IMA Fungus">
        <title>Comparative genomic study of the Penicillium genus elucidates a diverse pangenome and 15 lateral gene transfer events.</title>
        <authorList>
            <person name="Petersen C."/>
            <person name="Sorensen T."/>
            <person name="Nielsen M.R."/>
            <person name="Sondergaard T.E."/>
            <person name="Sorensen J.L."/>
            <person name="Fitzpatrick D.A."/>
            <person name="Frisvad J.C."/>
            <person name="Nielsen K.L."/>
        </authorList>
    </citation>
    <scope>NUCLEOTIDE SEQUENCE</scope>
    <source>
        <strain evidence="1">IBT 26290</strain>
    </source>
</reference>
<dbReference type="GeneID" id="81429856"/>
<dbReference type="EMBL" id="JAPQKN010000006">
    <property type="protein sequence ID" value="KAJ5157456.1"/>
    <property type="molecule type" value="Genomic_DNA"/>
</dbReference>
<dbReference type="Proteomes" id="UP001149163">
    <property type="component" value="Unassembled WGS sequence"/>
</dbReference>
<dbReference type="AlphaFoldDB" id="A0A9W9HU01"/>
<protein>
    <submittedName>
        <fullName evidence="1">Uncharacterized protein</fullName>
    </submittedName>
</protein>
<sequence>MSCMISLNLRDSATDLGNSKHPSDKAWFKSLAILRDLLKELTPQLAVAAIAAWIKRIPSKSFTYDRPLWLPVFLDHYAPGGSNSGLGEVPVNRYERNDLELPNGDHVDFWCIEWNAFERREELFAEPALRQQMKRVWKEERLPILQALGKTEEELTWEEDLQVFFDCTGPDKVRRQFVIATVVDDKYLGFDKKGKNVKLSCAIL</sequence>
<gene>
    <name evidence="1" type="ORF">N7482_008556</name>
</gene>
<comment type="caution">
    <text evidence="1">The sequence shown here is derived from an EMBL/GenBank/DDBJ whole genome shotgun (WGS) entry which is preliminary data.</text>
</comment>
<evidence type="ECO:0000313" key="2">
    <source>
        <dbReference type="Proteomes" id="UP001149163"/>
    </source>
</evidence>
<proteinExistence type="predicted"/>
<keyword evidence="2" id="KW-1185">Reference proteome</keyword>
<dbReference type="OrthoDB" id="4317346at2759"/>